<reference evidence="1" key="1">
    <citation type="journal article" date="2014" name="Int. J. Syst. Evol. Microbiol.">
        <title>Complete genome sequence of Corynebacterium casei LMG S-19264T (=DSM 44701T), isolated from a smear-ripened cheese.</title>
        <authorList>
            <consortium name="US DOE Joint Genome Institute (JGI-PGF)"/>
            <person name="Walter F."/>
            <person name="Albersmeier A."/>
            <person name="Kalinowski J."/>
            <person name="Ruckert C."/>
        </authorList>
    </citation>
    <scope>NUCLEOTIDE SEQUENCE</scope>
    <source>
        <strain evidence="1">CGMCC 1.15493</strain>
    </source>
</reference>
<dbReference type="RefSeq" id="WP_188854441.1">
    <property type="nucleotide sequence ID" value="NZ_BMJJ01000012.1"/>
</dbReference>
<reference evidence="1" key="2">
    <citation type="submission" date="2020-09" db="EMBL/GenBank/DDBJ databases">
        <authorList>
            <person name="Sun Q."/>
            <person name="Zhou Y."/>
        </authorList>
    </citation>
    <scope>NUCLEOTIDE SEQUENCE</scope>
    <source>
        <strain evidence="1">CGMCC 1.15493</strain>
    </source>
</reference>
<evidence type="ECO:0000313" key="2">
    <source>
        <dbReference type="Proteomes" id="UP000613160"/>
    </source>
</evidence>
<gene>
    <name evidence="1" type="ORF">GCM10011335_42210</name>
</gene>
<protein>
    <submittedName>
        <fullName evidence="1">Uncharacterized protein</fullName>
    </submittedName>
</protein>
<keyword evidence="2" id="KW-1185">Reference proteome</keyword>
<organism evidence="1 2">
    <name type="scientific">Aureimonas glaciei</name>
    <dbReference type="NCBI Taxonomy" id="1776957"/>
    <lineage>
        <taxon>Bacteria</taxon>
        <taxon>Pseudomonadati</taxon>
        <taxon>Pseudomonadota</taxon>
        <taxon>Alphaproteobacteria</taxon>
        <taxon>Hyphomicrobiales</taxon>
        <taxon>Aurantimonadaceae</taxon>
        <taxon>Aureimonas</taxon>
    </lineage>
</organism>
<accession>A0A916Y8M2</accession>
<dbReference type="Proteomes" id="UP000613160">
    <property type="component" value="Unassembled WGS sequence"/>
</dbReference>
<dbReference type="EMBL" id="BMJJ01000012">
    <property type="protein sequence ID" value="GGD34736.1"/>
    <property type="molecule type" value="Genomic_DNA"/>
</dbReference>
<evidence type="ECO:0000313" key="1">
    <source>
        <dbReference type="EMBL" id="GGD34736.1"/>
    </source>
</evidence>
<dbReference type="AlphaFoldDB" id="A0A916Y8M2"/>
<name>A0A916Y8M2_9HYPH</name>
<proteinExistence type="predicted"/>
<sequence length="105" mass="11750">MTVEFSDHSGMEAGSGFYPHHKALRGLTASELQTLLLVHAHQLGSARGAKLSELDDIQRQNFKVLLTKRLADFVLAPDGTWRCIPTRMGRGVLTIWELHKLMDLP</sequence>
<comment type="caution">
    <text evidence="1">The sequence shown here is derived from an EMBL/GenBank/DDBJ whole genome shotgun (WGS) entry which is preliminary data.</text>
</comment>